<feature type="transmembrane region" description="Helical" evidence="4">
    <location>
        <begin position="21"/>
        <end position="43"/>
    </location>
</feature>
<protein>
    <recommendedName>
        <fullName evidence="5">Glucose-methanol-choline oxidoreductase N-terminal domain-containing protein</fullName>
    </recommendedName>
</protein>
<evidence type="ECO:0000259" key="5">
    <source>
        <dbReference type="PROSITE" id="PS00624"/>
    </source>
</evidence>
<dbReference type="InterPro" id="IPR012132">
    <property type="entry name" value="GMC_OxRdtase"/>
</dbReference>
<dbReference type="InterPro" id="IPR007867">
    <property type="entry name" value="GMC_OxRtase_C"/>
</dbReference>
<dbReference type="Pfam" id="PF00732">
    <property type="entry name" value="GMC_oxred_N"/>
    <property type="match status" value="1"/>
</dbReference>
<evidence type="ECO:0000256" key="4">
    <source>
        <dbReference type="SAM" id="Phobius"/>
    </source>
</evidence>
<gene>
    <name evidence="6" type="ORF">D9615_006948</name>
</gene>
<dbReference type="Gene3D" id="3.30.560.10">
    <property type="entry name" value="Glucose Oxidase, domain 3"/>
    <property type="match status" value="1"/>
</dbReference>
<evidence type="ECO:0000256" key="1">
    <source>
        <dbReference type="ARBA" id="ARBA00001974"/>
    </source>
</evidence>
<keyword evidence="3" id="KW-0285">Flavoprotein</keyword>
<comment type="cofactor">
    <cofactor evidence="1 3">
        <name>FAD</name>
        <dbReference type="ChEBI" id="CHEBI:57692"/>
    </cofactor>
</comment>
<dbReference type="SUPFAM" id="SSF51905">
    <property type="entry name" value="FAD/NAD(P)-binding domain"/>
    <property type="match status" value="1"/>
</dbReference>
<dbReference type="InterPro" id="IPR036188">
    <property type="entry name" value="FAD/NAD-bd_sf"/>
</dbReference>
<evidence type="ECO:0000256" key="3">
    <source>
        <dbReference type="PIRSR" id="PIRSR000137-2"/>
    </source>
</evidence>
<dbReference type="GO" id="GO:0016614">
    <property type="term" value="F:oxidoreductase activity, acting on CH-OH group of donors"/>
    <property type="evidence" value="ECO:0007669"/>
    <property type="project" value="InterPro"/>
</dbReference>
<dbReference type="Pfam" id="PF05199">
    <property type="entry name" value="GMC_oxred_C"/>
    <property type="match status" value="1"/>
</dbReference>
<evidence type="ECO:0000313" key="7">
    <source>
        <dbReference type="Proteomes" id="UP000565441"/>
    </source>
</evidence>
<dbReference type="PANTHER" id="PTHR11552:SF213">
    <property type="entry name" value="DEHYDROGENASE, PUTATIVE-RELATED"/>
    <property type="match status" value="1"/>
</dbReference>
<keyword evidence="4" id="KW-0812">Transmembrane</keyword>
<accession>A0A8H5M305</accession>
<name>A0A8H5M305_9AGAR</name>
<dbReference type="Gene3D" id="3.50.50.60">
    <property type="entry name" value="FAD/NAD(P)-binding domain"/>
    <property type="match status" value="1"/>
</dbReference>
<proteinExistence type="inferred from homology"/>
<dbReference type="InterPro" id="IPR000172">
    <property type="entry name" value="GMC_OxRdtase_N"/>
</dbReference>
<dbReference type="AlphaFoldDB" id="A0A8H5M305"/>
<dbReference type="GO" id="GO:0050660">
    <property type="term" value="F:flavin adenine dinucleotide binding"/>
    <property type="evidence" value="ECO:0007669"/>
    <property type="project" value="InterPro"/>
</dbReference>
<dbReference type="Proteomes" id="UP000565441">
    <property type="component" value="Unassembled WGS sequence"/>
</dbReference>
<comment type="caution">
    <text evidence="6">The sequence shown here is derived from an EMBL/GenBank/DDBJ whole genome shotgun (WGS) entry which is preliminary data.</text>
</comment>
<dbReference type="PIRSF" id="PIRSF000137">
    <property type="entry name" value="Alcohol_oxidase"/>
    <property type="match status" value="1"/>
</dbReference>
<dbReference type="PROSITE" id="PS00624">
    <property type="entry name" value="GMC_OXRED_2"/>
    <property type="match status" value="1"/>
</dbReference>
<keyword evidence="3" id="KW-0274">FAD</keyword>
<evidence type="ECO:0000256" key="2">
    <source>
        <dbReference type="ARBA" id="ARBA00010790"/>
    </source>
</evidence>
<feature type="domain" description="Glucose-methanol-choline oxidoreductase N-terminal" evidence="5">
    <location>
        <begin position="341"/>
        <end position="355"/>
    </location>
</feature>
<dbReference type="PANTHER" id="PTHR11552">
    <property type="entry name" value="GLUCOSE-METHANOL-CHOLINE GMC OXIDOREDUCTASE"/>
    <property type="match status" value="1"/>
</dbReference>
<reference evidence="6 7" key="1">
    <citation type="journal article" date="2020" name="ISME J.">
        <title>Uncovering the hidden diversity of litter-decomposition mechanisms in mushroom-forming fungi.</title>
        <authorList>
            <person name="Floudas D."/>
            <person name="Bentzer J."/>
            <person name="Ahren D."/>
            <person name="Johansson T."/>
            <person name="Persson P."/>
            <person name="Tunlid A."/>
        </authorList>
    </citation>
    <scope>NUCLEOTIDE SEQUENCE [LARGE SCALE GENOMIC DNA]</scope>
    <source>
        <strain evidence="6 7">CBS 661.87</strain>
    </source>
</reference>
<feature type="binding site" evidence="3">
    <location>
        <begin position="143"/>
        <end position="146"/>
    </location>
    <ligand>
        <name>FAD</name>
        <dbReference type="ChEBI" id="CHEBI:57692"/>
    </ligand>
</feature>
<sequence>MKYVRSPHIKMDSERQVESRCPMLSLTGSWILYICIVAARAALNACPSRADADYDFIVVGSGAGGGPLASRLVESGFSVLLVDAGHEVVNFNTTLPAYNLRSLEDSQIELNYTLQEYPNDFPVQRDDSWYPRARALGGSTIHNAMVNIIAGTRQDFDGLANTFNDQTWSRDNMQGYFKRIEKNLYLLPLLAPDHGFDGWLKTSALPLDVFVRDPLFLDPQLAAIVSSIPLAGLPILDLNSIAEDGSAGVTSPSATVDENHIRSSVHERLQSVQKAIPKGLHLSLDTLAVKLLLCDSPQGVSAYGVQMAPGAALPVASNFAGKQILDVQNVTARHEVIVSAGTFQSPQLLMLSGIGDQDHLQEHGIEPVVHLPGVGNNLQGESPYLCLDGSGSLQRFLSDPGQDPCLRDWLQSNHENLYAFSGVINAVLTQSSPTLPAPDILTYFLPVSFPGFFRGAPQQVADTPNGLTAVILKGHPSSKGTVRLTGSHPQDRLDIQKNHFQAPGGPADVAALREAIKRAREIVTLSPLGLFVDIEVVPGLDATSDEDIDNFVLNRVFGHHACCTNPIGPDNDPDAVLDGNFKVRGVDRLRVVDASSWPNVPGFFITTPTYMISEKAADVVIVAAKARASAESST</sequence>
<dbReference type="SUPFAM" id="SSF54373">
    <property type="entry name" value="FAD-linked reductases, C-terminal domain"/>
    <property type="match status" value="1"/>
</dbReference>
<keyword evidence="7" id="KW-1185">Reference proteome</keyword>
<dbReference type="OrthoDB" id="269227at2759"/>
<keyword evidence="4" id="KW-0472">Membrane</keyword>
<dbReference type="EMBL" id="JAACJP010000018">
    <property type="protein sequence ID" value="KAF5378861.1"/>
    <property type="molecule type" value="Genomic_DNA"/>
</dbReference>
<evidence type="ECO:0000313" key="6">
    <source>
        <dbReference type="EMBL" id="KAF5378861.1"/>
    </source>
</evidence>
<comment type="similarity">
    <text evidence="2">Belongs to the GMC oxidoreductase family.</text>
</comment>
<keyword evidence="4" id="KW-1133">Transmembrane helix</keyword>
<organism evidence="6 7">
    <name type="scientific">Tricholomella constricta</name>
    <dbReference type="NCBI Taxonomy" id="117010"/>
    <lineage>
        <taxon>Eukaryota</taxon>
        <taxon>Fungi</taxon>
        <taxon>Dikarya</taxon>
        <taxon>Basidiomycota</taxon>
        <taxon>Agaricomycotina</taxon>
        <taxon>Agaricomycetes</taxon>
        <taxon>Agaricomycetidae</taxon>
        <taxon>Agaricales</taxon>
        <taxon>Tricholomatineae</taxon>
        <taxon>Lyophyllaceae</taxon>
        <taxon>Tricholomella</taxon>
    </lineage>
</organism>